<protein>
    <submittedName>
        <fullName evidence="1">(California timema) hypothetical protein</fullName>
    </submittedName>
</protein>
<dbReference type="AlphaFoldDB" id="A0A7R9J4Q8"/>
<sequence length="356" mass="39827">MSNAKRLHVSYYTDRLGWLQLVLSPARADKTRALLMLGRGERGRARISLSIEKPPPVHPIEIRTSISPSSVAELNTTIALANYATEGVMKRQHLSKSQVLIFLQSQHFLSEVSRESKKGDLSYGQYHTIKATPHESDNLSACFRINEQEKEDFPSREDENKASQTPLAWMSYKETKNISFCVVASSLERKIRGCHNISAGRDVLAEGLPTMTVAVRSNAPGSQYTKIPSDVEFRIKISDGCRGRPSDTSVIGDARHANANFIITAVVPCHGVTERYLASNYLGYNRVLTFDGETNVPLWSTDTCIGEALTVSLCFDLENLASRHVCEVCPHMNKHAHTWHNPLLEQQLVYFWPGSR</sequence>
<dbReference type="EMBL" id="OE180988">
    <property type="protein sequence ID" value="CAD7572368.1"/>
    <property type="molecule type" value="Genomic_DNA"/>
</dbReference>
<organism evidence="1">
    <name type="scientific">Timema californicum</name>
    <name type="common">California timema</name>
    <name type="synonym">Walking stick</name>
    <dbReference type="NCBI Taxonomy" id="61474"/>
    <lineage>
        <taxon>Eukaryota</taxon>
        <taxon>Metazoa</taxon>
        <taxon>Ecdysozoa</taxon>
        <taxon>Arthropoda</taxon>
        <taxon>Hexapoda</taxon>
        <taxon>Insecta</taxon>
        <taxon>Pterygota</taxon>
        <taxon>Neoptera</taxon>
        <taxon>Polyneoptera</taxon>
        <taxon>Phasmatodea</taxon>
        <taxon>Timematodea</taxon>
        <taxon>Timematoidea</taxon>
        <taxon>Timematidae</taxon>
        <taxon>Timema</taxon>
    </lineage>
</organism>
<gene>
    <name evidence="1" type="ORF">TCMB3V08_LOCUS5021</name>
</gene>
<reference evidence="1" key="1">
    <citation type="submission" date="2020-11" db="EMBL/GenBank/DDBJ databases">
        <authorList>
            <person name="Tran Van P."/>
        </authorList>
    </citation>
    <scope>NUCLEOTIDE SEQUENCE</scope>
</reference>
<proteinExistence type="predicted"/>
<evidence type="ECO:0000313" key="1">
    <source>
        <dbReference type="EMBL" id="CAD7572368.1"/>
    </source>
</evidence>
<accession>A0A7R9J4Q8</accession>
<name>A0A7R9J4Q8_TIMCA</name>